<organism evidence="5 6">
    <name type="scientific">Ancylostoma duodenale</name>
    <dbReference type="NCBI Taxonomy" id="51022"/>
    <lineage>
        <taxon>Eukaryota</taxon>
        <taxon>Metazoa</taxon>
        <taxon>Ecdysozoa</taxon>
        <taxon>Nematoda</taxon>
        <taxon>Chromadorea</taxon>
        <taxon>Rhabditida</taxon>
        <taxon>Rhabditina</taxon>
        <taxon>Rhabditomorpha</taxon>
        <taxon>Strongyloidea</taxon>
        <taxon>Ancylostomatidae</taxon>
        <taxon>Ancylostomatinae</taxon>
        <taxon>Ancylostoma</taxon>
    </lineage>
</organism>
<keyword evidence="6" id="KW-1185">Reference proteome</keyword>
<evidence type="ECO:0000256" key="4">
    <source>
        <dbReference type="ARBA" id="ARBA00023004"/>
    </source>
</evidence>
<comment type="similarity">
    <text evidence="2">Belongs to the carotenoid oxygenase family.</text>
</comment>
<dbReference type="GO" id="GO:0046872">
    <property type="term" value="F:metal ion binding"/>
    <property type="evidence" value="ECO:0007669"/>
    <property type="project" value="UniProtKB-KW"/>
</dbReference>
<keyword evidence="3" id="KW-0479">Metal-binding</keyword>
<feature type="non-terminal residue" evidence="5">
    <location>
        <position position="1"/>
    </location>
</feature>
<protein>
    <submittedName>
        <fullName evidence="5">Uncharacterized protein</fullName>
    </submittedName>
</protein>
<evidence type="ECO:0000256" key="1">
    <source>
        <dbReference type="ARBA" id="ARBA00001954"/>
    </source>
</evidence>
<evidence type="ECO:0000256" key="3">
    <source>
        <dbReference type="ARBA" id="ARBA00022723"/>
    </source>
</evidence>
<reference evidence="5 6" key="1">
    <citation type="submission" date="2013-12" db="EMBL/GenBank/DDBJ databases">
        <title>Draft genome of the parsitic nematode Ancylostoma duodenale.</title>
        <authorList>
            <person name="Mitreva M."/>
        </authorList>
    </citation>
    <scope>NUCLEOTIDE SEQUENCE [LARGE SCALE GENOMIC DNA]</scope>
    <source>
        <strain evidence="5 6">Zhejiang</strain>
    </source>
</reference>
<dbReference type="GO" id="GO:0016702">
    <property type="term" value="F:oxidoreductase activity, acting on single donors with incorporation of molecular oxygen, incorporation of two atoms of oxygen"/>
    <property type="evidence" value="ECO:0007669"/>
    <property type="project" value="InterPro"/>
</dbReference>
<sequence>GTNLIPLLHRMIVPLSISASSKPGDDLLANCSFAGGCQAILNKDGSIHCTDSKMSDVLCLAMEFPIYRYDLNSKEYRYVYGSCFVDPDHIREGTDLKNVTSKVWCKDAVDQIAAEPVFVSKPDAVREDEGVLVVPVVTSRAGDQPYQGPIHTTCEGSATQSLLRATFSG</sequence>
<dbReference type="AlphaFoldDB" id="A0A0C2CVD2"/>
<proteinExistence type="inferred from homology"/>
<dbReference type="Proteomes" id="UP000054047">
    <property type="component" value="Unassembled WGS sequence"/>
</dbReference>
<comment type="cofactor">
    <cofactor evidence="1">
        <name>Fe(2+)</name>
        <dbReference type="ChEBI" id="CHEBI:29033"/>
    </cofactor>
</comment>
<dbReference type="Pfam" id="PF03055">
    <property type="entry name" value="RPE65"/>
    <property type="match status" value="1"/>
</dbReference>
<evidence type="ECO:0000256" key="2">
    <source>
        <dbReference type="ARBA" id="ARBA00006787"/>
    </source>
</evidence>
<dbReference type="EMBL" id="KN740315">
    <property type="protein sequence ID" value="KIH53817.1"/>
    <property type="molecule type" value="Genomic_DNA"/>
</dbReference>
<dbReference type="OrthoDB" id="407010at2759"/>
<gene>
    <name evidence="5" type="ORF">ANCDUO_16043</name>
</gene>
<name>A0A0C2CVD2_9BILA</name>
<dbReference type="InterPro" id="IPR004294">
    <property type="entry name" value="Carotenoid_Oase"/>
</dbReference>
<evidence type="ECO:0000313" key="6">
    <source>
        <dbReference type="Proteomes" id="UP000054047"/>
    </source>
</evidence>
<keyword evidence="4" id="KW-0408">Iron</keyword>
<evidence type="ECO:0000313" key="5">
    <source>
        <dbReference type="EMBL" id="KIH53817.1"/>
    </source>
</evidence>
<accession>A0A0C2CVD2</accession>